<keyword evidence="3" id="KW-0813">Transport</keyword>
<evidence type="ECO:0000256" key="11">
    <source>
        <dbReference type="ARBA" id="ARBA00023180"/>
    </source>
</evidence>
<keyword evidence="4" id="KW-1003">Cell membrane</keyword>
<evidence type="ECO:0000256" key="19">
    <source>
        <dbReference type="SAM" id="Phobius"/>
    </source>
</evidence>
<keyword evidence="6 19" id="KW-1133">Transmembrane helix</keyword>
<feature type="domain" description="LITAF" evidence="20">
    <location>
        <begin position="825"/>
        <end position="908"/>
    </location>
</feature>
<keyword evidence="8" id="KW-0406">Ion transport</keyword>
<comment type="similarity">
    <text evidence="2">Belongs to the glutamate-gated ion channel (TC 1.A.10.1) family.</text>
</comment>
<dbReference type="SUPFAM" id="SSF81324">
    <property type="entry name" value="Voltage-gated potassium channels"/>
    <property type="match status" value="1"/>
</dbReference>
<dbReference type="PROSITE" id="PS51837">
    <property type="entry name" value="LITAF"/>
    <property type="match status" value="1"/>
</dbReference>
<feature type="transmembrane region" description="Helical" evidence="19">
    <location>
        <begin position="857"/>
        <end position="877"/>
    </location>
</feature>
<dbReference type="STRING" id="318479.A0A0N4U761"/>
<feature type="site" description="Interaction with the cone snail toxin Con-ikot-ikot" evidence="17">
    <location>
        <position position="643"/>
    </location>
</feature>
<dbReference type="InterPro" id="IPR001828">
    <property type="entry name" value="ANF_lig-bd_rcpt"/>
</dbReference>
<evidence type="ECO:0000313" key="21">
    <source>
        <dbReference type="EMBL" id="VDN50064.1"/>
    </source>
</evidence>
<comment type="subcellular location">
    <subcellularLocation>
        <location evidence="1">Cell membrane</location>
        <topology evidence="1">Multi-pass membrane protein</topology>
    </subcellularLocation>
    <subcellularLocation>
        <location evidence="15">Postsynaptic cell membrane</location>
    </subcellularLocation>
</comment>
<dbReference type="InterPro" id="IPR015683">
    <property type="entry name" value="Ionotropic_Glu_rcpt"/>
</dbReference>
<keyword evidence="23" id="KW-1185">Reference proteome</keyword>
<accession>A0A0N4U761</accession>
<feature type="binding site" evidence="16">
    <location>
        <position position="466"/>
    </location>
    <ligand>
        <name>L-glutamate</name>
        <dbReference type="ChEBI" id="CHEBI:29985"/>
    </ligand>
</feature>
<dbReference type="Proteomes" id="UP000038040">
    <property type="component" value="Unplaced"/>
</dbReference>
<dbReference type="SMART" id="SM00714">
    <property type="entry name" value="LITAF"/>
    <property type="match status" value="1"/>
</dbReference>
<reference evidence="24" key="1">
    <citation type="submission" date="2017-02" db="UniProtKB">
        <authorList>
            <consortium name="WormBaseParasite"/>
        </authorList>
    </citation>
    <scope>IDENTIFICATION</scope>
</reference>
<evidence type="ECO:0000259" key="20">
    <source>
        <dbReference type="PROSITE" id="PS51837"/>
    </source>
</evidence>
<evidence type="ECO:0000256" key="6">
    <source>
        <dbReference type="ARBA" id="ARBA00022989"/>
    </source>
</evidence>
<keyword evidence="11" id="KW-0325">Glycoprotein</keyword>
<evidence type="ECO:0000256" key="3">
    <source>
        <dbReference type="ARBA" id="ARBA00022448"/>
    </source>
</evidence>
<dbReference type="Gene3D" id="3.40.190.10">
    <property type="entry name" value="Periplasmic binding protein-like II"/>
    <property type="match status" value="2"/>
</dbReference>
<evidence type="ECO:0000256" key="17">
    <source>
        <dbReference type="PIRSR" id="PIRSR601508-2"/>
    </source>
</evidence>
<evidence type="ECO:0000256" key="16">
    <source>
        <dbReference type="PIRSR" id="PIRSR601508-1"/>
    </source>
</evidence>
<keyword evidence="9 19" id="KW-0472">Membrane</keyword>
<keyword evidence="18" id="KW-1015">Disulfide bond</keyword>
<dbReference type="FunFam" id="3.40.190.10:FF:000010">
    <property type="entry name" value="glutamate receptor ionotropic, NMDA 1 isoform X1"/>
    <property type="match status" value="1"/>
</dbReference>
<keyword evidence="10" id="KW-0675">Receptor</keyword>
<dbReference type="Pfam" id="PF10613">
    <property type="entry name" value="Lig_chan-Glu_bd"/>
    <property type="match status" value="1"/>
</dbReference>
<sequence length="916" mass="105833">MYFQPGLIDGSTAFRPYFMFICILLHSYHFGIFHIYPYFHKSREPNHLYITRNIVCGQLLNRSVAVLLLHFVDNFQTSISATAAYALGFYRVPTIGIGIQGAEFSRTTFPTFLRTSPPHSNEAKVILHLLRELHYREVVVVHAKDDVDAIDFVTVFEKNRSKFEIHVQKYIEIDLSMNLTNQQVEEYFEEYIIHFLLNQFLRRWITIQKICPCLNQRFPNINRYLSVKLRQNTLSALRDALAVIHHGIEFLVNYDVEPPQQCETTVINNLWIAKIGDEFYKSIFFHQLHQKLQLDEELLLFFQQNYKINARDEIYLNEAKIIWSGGTAKPLEITLPKFLRAVAVADPPFVYTVPVLDASRCLHLDILVIDGIDVIGPWWSCIKRHNESKVDNFCCAGYAIDLLSNLSLGEINGSIDTAFKFELHLNETYGIVIYGDNGYVLNGIMGELDSDSADIAVGALTINPEREQYIDFSEPWLYHGIRILEKWKPRESPMESFLQPLKSSLWIALFISVILVGCSIFLLDFYSPFGRFLRIKKNTTICWQDKLDKNGEQLNFGEAMWFVWGVLLNSGVCEKTPRSCSARILGIVWCGFCMIMVASYTANLAAFLVLDQPERGLTGITDPRISNFTFGTVLNTNTYQYFKRHVELSTMHRNMEPHNVKTAADAIKAILNDTLDAFIWDSTRLEYEAARHCELRTRGSLFGRSAYGIGLQKNSPWTPHITNAILRLTESGKMEELYDKWITQHQKKDCIRTEHKSPARLGLTNMRDVFILISGGIVVGILLSVIEVSYGRHKTAKRILMLIKKKTRKLYQMNCERYNAYGYLIQRKIFRTELNFRKKSVRVYCSRCRNLIETHPYPIVGLFAYITSAILIILFLWPCAPIPCFLSCFADYVHFCPRCGHKIGQYRRGRKPKFFV</sequence>
<keyword evidence="14" id="KW-0407">Ion channel</keyword>
<feature type="binding site" evidence="16">
    <location>
        <position position="461"/>
    </location>
    <ligand>
        <name>L-glutamate</name>
        <dbReference type="ChEBI" id="CHEBI:29985"/>
    </ligand>
</feature>
<feature type="transmembrane region" description="Helical" evidence="19">
    <location>
        <begin position="769"/>
        <end position="790"/>
    </location>
</feature>
<feature type="binding site" evidence="16">
    <location>
        <position position="681"/>
    </location>
    <ligand>
        <name>L-glutamate</name>
        <dbReference type="ChEBI" id="CHEBI:29985"/>
    </ligand>
</feature>
<feature type="binding site" evidence="16">
    <location>
        <position position="638"/>
    </location>
    <ligand>
        <name>L-glutamate</name>
        <dbReference type="ChEBI" id="CHEBI:29985"/>
    </ligand>
</feature>
<protein>
    <submittedName>
        <fullName evidence="24">LITAF domain-containing protein</fullName>
    </submittedName>
</protein>
<evidence type="ECO:0000256" key="10">
    <source>
        <dbReference type="ARBA" id="ARBA00023170"/>
    </source>
</evidence>
<dbReference type="Gene3D" id="3.40.50.2300">
    <property type="match status" value="1"/>
</dbReference>
<evidence type="ECO:0000256" key="4">
    <source>
        <dbReference type="ARBA" id="ARBA00022475"/>
    </source>
</evidence>
<evidence type="ECO:0000256" key="1">
    <source>
        <dbReference type="ARBA" id="ARBA00004651"/>
    </source>
</evidence>
<evidence type="ECO:0000256" key="18">
    <source>
        <dbReference type="PIRSR" id="PIRSR601508-3"/>
    </source>
</evidence>
<evidence type="ECO:0000256" key="5">
    <source>
        <dbReference type="ARBA" id="ARBA00022692"/>
    </source>
</evidence>
<dbReference type="GO" id="GO:0045211">
    <property type="term" value="C:postsynaptic membrane"/>
    <property type="evidence" value="ECO:0007669"/>
    <property type="project" value="UniProtKB-SubCell"/>
</dbReference>
<feature type="site" description="Crucial to convey clamshell closure to channel opening" evidence="17">
    <location>
        <position position="617"/>
    </location>
</feature>
<dbReference type="SMART" id="SM00079">
    <property type="entry name" value="PBPe"/>
    <property type="match status" value="1"/>
</dbReference>
<evidence type="ECO:0000313" key="22">
    <source>
        <dbReference type="Proteomes" id="UP000038040"/>
    </source>
</evidence>
<dbReference type="SUPFAM" id="SSF53850">
    <property type="entry name" value="Periplasmic binding protein-like II"/>
    <property type="match status" value="1"/>
</dbReference>
<dbReference type="SUPFAM" id="SSF53822">
    <property type="entry name" value="Periplasmic binding protein-like I"/>
    <property type="match status" value="1"/>
</dbReference>
<keyword evidence="13" id="KW-1071">Ligand-gated ion channel</keyword>
<dbReference type="Pfam" id="PF10601">
    <property type="entry name" value="zf-LITAF-like"/>
    <property type="match status" value="1"/>
</dbReference>
<dbReference type="PANTHER" id="PTHR18966">
    <property type="entry name" value="IONOTROPIC GLUTAMATE RECEPTOR"/>
    <property type="match status" value="1"/>
</dbReference>
<dbReference type="AlphaFoldDB" id="A0A0N4U761"/>
<dbReference type="Pfam" id="PF01094">
    <property type="entry name" value="ANF_receptor"/>
    <property type="match status" value="1"/>
</dbReference>
<dbReference type="EMBL" id="UYYG01000001">
    <property type="protein sequence ID" value="VDN50064.1"/>
    <property type="molecule type" value="Genomic_DNA"/>
</dbReference>
<gene>
    <name evidence="21" type="ORF">DME_LOCUS37</name>
</gene>
<organism evidence="22 24">
    <name type="scientific">Dracunculus medinensis</name>
    <name type="common">Guinea worm</name>
    <dbReference type="NCBI Taxonomy" id="318479"/>
    <lineage>
        <taxon>Eukaryota</taxon>
        <taxon>Metazoa</taxon>
        <taxon>Ecdysozoa</taxon>
        <taxon>Nematoda</taxon>
        <taxon>Chromadorea</taxon>
        <taxon>Rhabditida</taxon>
        <taxon>Spirurina</taxon>
        <taxon>Dracunculoidea</taxon>
        <taxon>Dracunculidae</taxon>
        <taxon>Dracunculus</taxon>
    </lineage>
</organism>
<dbReference type="InterPro" id="IPR001320">
    <property type="entry name" value="Iontro_rcpt_C"/>
</dbReference>
<dbReference type="GO" id="GO:0015276">
    <property type="term" value="F:ligand-gated monoatomic ion channel activity"/>
    <property type="evidence" value="ECO:0007669"/>
    <property type="project" value="InterPro"/>
</dbReference>
<evidence type="ECO:0000256" key="7">
    <source>
        <dbReference type="ARBA" id="ARBA00023018"/>
    </source>
</evidence>
<dbReference type="GO" id="GO:0038023">
    <property type="term" value="F:signaling receptor activity"/>
    <property type="evidence" value="ECO:0007669"/>
    <property type="project" value="InterPro"/>
</dbReference>
<evidence type="ECO:0000256" key="15">
    <source>
        <dbReference type="ARBA" id="ARBA00034100"/>
    </source>
</evidence>
<evidence type="ECO:0000313" key="24">
    <source>
        <dbReference type="WBParaSite" id="DME_0000280801-mRNA-1"/>
    </source>
</evidence>
<dbReference type="Proteomes" id="UP000274756">
    <property type="component" value="Unassembled WGS sequence"/>
</dbReference>
<proteinExistence type="inferred from homology"/>
<feature type="disulfide bond" evidence="18">
    <location>
        <begin position="693"/>
        <end position="750"/>
    </location>
</feature>
<evidence type="ECO:0000256" key="12">
    <source>
        <dbReference type="ARBA" id="ARBA00023257"/>
    </source>
</evidence>
<dbReference type="InterPro" id="IPR006629">
    <property type="entry name" value="LITAF"/>
</dbReference>
<evidence type="ECO:0000256" key="9">
    <source>
        <dbReference type="ARBA" id="ARBA00023136"/>
    </source>
</evidence>
<dbReference type="WBParaSite" id="DME_0000280801-mRNA-1">
    <property type="protein sequence ID" value="DME_0000280801-mRNA-1"/>
    <property type="gene ID" value="DME_0000280801"/>
</dbReference>
<evidence type="ECO:0000256" key="8">
    <source>
        <dbReference type="ARBA" id="ARBA00023065"/>
    </source>
</evidence>
<keyword evidence="12" id="KW-0628">Postsynaptic cell membrane</keyword>
<dbReference type="OrthoDB" id="5984008at2759"/>
<dbReference type="PRINTS" id="PR00177">
    <property type="entry name" value="NMDARECEPTOR"/>
</dbReference>
<dbReference type="InterPro" id="IPR019594">
    <property type="entry name" value="Glu/Gly-bd"/>
</dbReference>
<keyword evidence="7" id="KW-0770">Synapse</keyword>
<dbReference type="Gene3D" id="1.10.287.70">
    <property type="match status" value="1"/>
</dbReference>
<feature type="transmembrane region" description="Helical" evidence="19">
    <location>
        <begin position="17"/>
        <end position="39"/>
    </location>
</feature>
<dbReference type="Pfam" id="PF00060">
    <property type="entry name" value="Lig_chan"/>
    <property type="match status" value="1"/>
</dbReference>
<keyword evidence="5 19" id="KW-0812">Transmembrane</keyword>
<evidence type="ECO:0000313" key="23">
    <source>
        <dbReference type="Proteomes" id="UP000274756"/>
    </source>
</evidence>
<dbReference type="InterPro" id="IPR001508">
    <property type="entry name" value="Iono_Glu_rcpt_met"/>
</dbReference>
<feature type="transmembrane region" description="Helical" evidence="19">
    <location>
        <begin position="505"/>
        <end position="526"/>
    </location>
</feature>
<feature type="transmembrane region" description="Helical" evidence="19">
    <location>
        <begin position="584"/>
        <end position="610"/>
    </location>
</feature>
<evidence type="ECO:0000256" key="13">
    <source>
        <dbReference type="ARBA" id="ARBA00023286"/>
    </source>
</evidence>
<name>A0A0N4U761_DRAME</name>
<evidence type="ECO:0000256" key="14">
    <source>
        <dbReference type="ARBA" id="ARBA00023303"/>
    </source>
</evidence>
<evidence type="ECO:0000256" key="2">
    <source>
        <dbReference type="ARBA" id="ARBA00008685"/>
    </source>
</evidence>
<dbReference type="InterPro" id="IPR028082">
    <property type="entry name" value="Peripla_BP_I"/>
</dbReference>
<reference evidence="21 23" key="2">
    <citation type="submission" date="2018-11" db="EMBL/GenBank/DDBJ databases">
        <authorList>
            <consortium name="Pathogen Informatics"/>
        </authorList>
    </citation>
    <scope>NUCLEOTIDE SEQUENCE [LARGE SCALE GENOMIC DNA]</scope>
</reference>